<keyword evidence="2" id="KW-1185">Reference proteome</keyword>
<dbReference type="RefSeq" id="WP_037458909.1">
    <property type="nucleotide sequence ID" value="NZ_AVFL01000026.1"/>
</dbReference>
<comment type="caution">
    <text evidence="1">The sequence shown here is derived from an EMBL/GenBank/DDBJ whole genome shotgun (WGS) entry which is preliminary data.</text>
</comment>
<dbReference type="Gene3D" id="3.30.420.240">
    <property type="match status" value="1"/>
</dbReference>
<dbReference type="STRING" id="1385369.N825_17945"/>
<gene>
    <name evidence="1" type="ORF">N825_17945</name>
</gene>
<accession>W9GUL4</accession>
<dbReference type="NCBIfam" id="NF033889">
    <property type="entry name" value="termin_lrg_T7"/>
    <property type="match status" value="1"/>
</dbReference>
<dbReference type="OrthoDB" id="1634373at2"/>
<proteinExistence type="predicted"/>
<dbReference type="Gene3D" id="3.40.50.300">
    <property type="entry name" value="P-loop containing nucleotide triphosphate hydrolases"/>
    <property type="match status" value="1"/>
</dbReference>
<evidence type="ECO:0000313" key="2">
    <source>
        <dbReference type="Proteomes" id="UP000019486"/>
    </source>
</evidence>
<organism evidence="1 2">
    <name type="scientific">Skermanella stibiiresistens SB22</name>
    <dbReference type="NCBI Taxonomy" id="1385369"/>
    <lineage>
        <taxon>Bacteria</taxon>
        <taxon>Pseudomonadati</taxon>
        <taxon>Pseudomonadota</taxon>
        <taxon>Alphaproteobacteria</taxon>
        <taxon>Rhodospirillales</taxon>
        <taxon>Azospirillaceae</taxon>
        <taxon>Skermanella</taxon>
    </lineage>
</organism>
<dbReference type="InterPro" id="IPR027417">
    <property type="entry name" value="P-loop_NTPase"/>
</dbReference>
<reference evidence="1 2" key="1">
    <citation type="submission" date="2013-08" db="EMBL/GenBank/DDBJ databases">
        <title>The genome sequence of Skermanella stibiiresistens.</title>
        <authorList>
            <person name="Zhu W."/>
            <person name="Wang G."/>
        </authorList>
    </citation>
    <scope>NUCLEOTIDE SEQUENCE [LARGE SCALE GENOMIC DNA]</scope>
    <source>
        <strain evidence="1 2">SB22</strain>
    </source>
</reference>
<dbReference type="Proteomes" id="UP000019486">
    <property type="component" value="Unassembled WGS sequence"/>
</dbReference>
<sequence length="505" mass="56386">MVGREFKSFKEFLVIWNSHQLLPSPEHHVRIAEWLTREWRGGDRRLLLMAFRNSGKSTVVGLFAAWLLKTDPSLRILVLAADLALAKKMVRTVKRIIERHPQTQHLRPDKADQWASDQFTINRPMELRDPSMLARGIGANLTGSRADVVICDDVEVPRTCDTAPKREDLRDRLGEIDYIMVPGGMQLYIGTPHSYYTIYADQPRREVGETVPFLAEFKRLLIPVRDEAGASAWPGRFPDEVIDRIRRATGPNKFESQMMLRPVSVAQGRLDPDKLRSYEAELDYREAGGMPVLTLEGRRMVSATCWWDPAYGAGAPEGAPREGGVGDGSVVAAVFSDAEGGFWLHRVRYLSVDPDDPDDEATQQCRQVAGFLRDFHLPAVSLEINGVGRFLPSILRRELGKAGVAASVLEKSSSVPKERRILEAFDAVLAAGALHAHRSVWDTAFIREMREWRPGGRHKGHDDGLDAVAGCLLAEPIRFGSSARPGRDADWRGGPVTRVASDFRV</sequence>
<dbReference type="AlphaFoldDB" id="W9GUL4"/>
<evidence type="ECO:0000313" key="1">
    <source>
        <dbReference type="EMBL" id="EWY37494.1"/>
    </source>
</evidence>
<dbReference type="PATRIC" id="fig|1385369.3.peg.5563"/>
<dbReference type="EMBL" id="AVFL01000026">
    <property type="protein sequence ID" value="EWY37494.1"/>
    <property type="molecule type" value="Genomic_DNA"/>
</dbReference>
<name>W9GUL4_9PROT</name>
<dbReference type="InterPro" id="IPR047987">
    <property type="entry name" value="Gp19-like_virus"/>
</dbReference>
<evidence type="ECO:0008006" key="3">
    <source>
        <dbReference type="Google" id="ProtNLM"/>
    </source>
</evidence>
<protein>
    <recommendedName>
        <fullName evidence="3">Terminase large subunit gp17-like C-terminal domain-containing protein</fullName>
    </recommendedName>
</protein>